<keyword evidence="5" id="KW-1185">Reference proteome</keyword>
<evidence type="ECO:0000259" key="3">
    <source>
        <dbReference type="PROSITE" id="PS51832"/>
    </source>
</evidence>
<feature type="domain" description="Response regulatory" evidence="2">
    <location>
        <begin position="11"/>
        <end position="127"/>
    </location>
</feature>
<dbReference type="EMBL" id="CAKLDM010000002">
    <property type="protein sequence ID" value="CAH0540121.1"/>
    <property type="molecule type" value="Genomic_DNA"/>
</dbReference>
<dbReference type="InterPro" id="IPR003607">
    <property type="entry name" value="HD/PDEase_dom"/>
</dbReference>
<evidence type="ECO:0000256" key="1">
    <source>
        <dbReference type="PROSITE-ProRule" id="PRU00169"/>
    </source>
</evidence>
<sequence>MMQDDQKERLVILIVDDIPDNIHTLSGILSDDFRIKAATNGPKAIKIANTIPKPHLILLDIMMPDMDGYEVCNRLKSNPFTTNIPIIFVTAKTDTVDEQKGFELGAVDYISKPVSPPIVLARVKTHISLYDQNLALSGQVRQRTEQLEKSRLEIIQRLGRAAEYKDNETGMHVVRMSHYSALLAQQLDVSADWVELLFHASPMHDIGKIGIPDHILRKPGKLDPDEWEIMQKHVSIGGDIIGGSDSELLQMAQDIALYHHEKWDGSGYPHGLEGEQIPLSARIVAIADVFDALTSERPYKHAWSVDDAKSFLQQQSGKHFDPNLVSIFLEKTSDIVKIKESFKDEE</sequence>
<proteinExistence type="predicted"/>
<name>A0ABM9A5U5_9VIBR</name>
<dbReference type="InterPro" id="IPR052020">
    <property type="entry name" value="Cyclic_di-GMP/3'3'-cGAMP_PDE"/>
</dbReference>
<protein>
    <submittedName>
        <fullName evidence="4">Cyclic di-GMP phosphodiesterase</fullName>
        <ecNumber evidence="4">3.1.4.-</ecNumber>
    </submittedName>
</protein>
<dbReference type="InterPro" id="IPR011006">
    <property type="entry name" value="CheY-like_superfamily"/>
</dbReference>
<dbReference type="InterPro" id="IPR001789">
    <property type="entry name" value="Sig_transdc_resp-reg_receiver"/>
</dbReference>
<evidence type="ECO:0000313" key="5">
    <source>
        <dbReference type="Proteomes" id="UP000838748"/>
    </source>
</evidence>
<dbReference type="PANTHER" id="PTHR45228">
    <property type="entry name" value="CYCLIC DI-GMP PHOSPHODIESTERASE TM_0186-RELATED"/>
    <property type="match status" value="1"/>
</dbReference>
<dbReference type="PANTHER" id="PTHR45228:SF5">
    <property type="entry name" value="CYCLIC DI-GMP PHOSPHODIESTERASE VC_1348-RELATED"/>
    <property type="match status" value="1"/>
</dbReference>
<dbReference type="Gene3D" id="3.40.50.2300">
    <property type="match status" value="1"/>
</dbReference>
<evidence type="ECO:0000259" key="2">
    <source>
        <dbReference type="PROSITE" id="PS50110"/>
    </source>
</evidence>
<dbReference type="PROSITE" id="PS50110">
    <property type="entry name" value="RESPONSE_REGULATORY"/>
    <property type="match status" value="1"/>
</dbReference>
<accession>A0ABM9A5U5</accession>
<dbReference type="SUPFAM" id="SSF109604">
    <property type="entry name" value="HD-domain/PDEase-like"/>
    <property type="match status" value="1"/>
</dbReference>
<dbReference type="CDD" id="cd19920">
    <property type="entry name" value="REC_PA4781-like"/>
    <property type="match status" value="1"/>
</dbReference>
<keyword evidence="4" id="KW-0378">Hydrolase</keyword>
<dbReference type="Proteomes" id="UP000838748">
    <property type="component" value="Unassembled WGS sequence"/>
</dbReference>
<dbReference type="InterPro" id="IPR037522">
    <property type="entry name" value="HD_GYP_dom"/>
</dbReference>
<dbReference type="PROSITE" id="PS51832">
    <property type="entry name" value="HD_GYP"/>
    <property type="match status" value="1"/>
</dbReference>
<dbReference type="GO" id="GO:0016787">
    <property type="term" value="F:hydrolase activity"/>
    <property type="evidence" value="ECO:0007669"/>
    <property type="project" value="UniProtKB-KW"/>
</dbReference>
<dbReference type="Pfam" id="PF13487">
    <property type="entry name" value="HD_5"/>
    <property type="match status" value="1"/>
</dbReference>
<dbReference type="Gene3D" id="1.10.3210.10">
    <property type="entry name" value="Hypothetical protein af1432"/>
    <property type="match status" value="1"/>
</dbReference>
<reference evidence="4" key="1">
    <citation type="submission" date="2021-11" db="EMBL/GenBank/DDBJ databases">
        <authorList>
            <person name="Rodrigo-Torres L."/>
            <person name="Arahal R. D."/>
            <person name="Lucena T."/>
        </authorList>
    </citation>
    <scope>NUCLEOTIDE SEQUENCE</scope>
    <source>
        <strain evidence="4">CECT 7928</strain>
    </source>
</reference>
<feature type="modified residue" description="4-aspartylphosphate" evidence="1">
    <location>
        <position position="60"/>
    </location>
</feature>
<dbReference type="EC" id="3.1.4.-" evidence="4"/>
<feature type="domain" description="HD-GYP" evidence="3">
    <location>
        <begin position="147"/>
        <end position="344"/>
    </location>
</feature>
<dbReference type="SMART" id="SM00471">
    <property type="entry name" value="HDc"/>
    <property type="match status" value="1"/>
</dbReference>
<gene>
    <name evidence="4" type="ORF">VMF7928_02628</name>
</gene>
<dbReference type="Pfam" id="PF00072">
    <property type="entry name" value="Response_reg"/>
    <property type="match status" value="1"/>
</dbReference>
<comment type="caution">
    <text evidence="4">The sequence shown here is derived from an EMBL/GenBank/DDBJ whole genome shotgun (WGS) entry which is preliminary data.</text>
</comment>
<evidence type="ECO:0000313" key="4">
    <source>
        <dbReference type="EMBL" id="CAH0540121.1"/>
    </source>
</evidence>
<dbReference type="CDD" id="cd00077">
    <property type="entry name" value="HDc"/>
    <property type="match status" value="1"/>
</dbReference>
<keyword evidence="1" id="KW-0597">Phosphoprotein</keyword>
<dbReference type="SMART" id="SM00448">
    <property type="entry name" value="REC"/>
    <property type="match status" value="1"/>
</dbReference>
<dbReference type="SUPFAM" id="SSF52172">
    <property type="entry name" value="CheY-like"/>
    <property type="match status" value="1"/>
</dbReference>
<organism evidence="4 5">
    <name type="scientific">Vibrio marisflavi CECT 7928</name>
    <dbReference type="NCBI Taxonomy" id="634439"/>
    <lineage>
        <taxon>Bacteria</taxon>
        <taxon>Pseudomonadati</taxon>
        <taxon>Pseudomonadota</taxon>
        <taxon>Gammaproteobacteria</taxon>
        <taxon>Vibrionales</taxon>
        <taxon>Vibrionaceae</taxon>
        <taxon>Vibrio</taxon>
    </lineage>
</organism>